<dbReference type="EC" id="3.1.3.23" evidence="3"/>
<feature type="binding site" evidence="2">
    <location>
        <begin position="29"/>
        <end position="30"/>
    </location>
    <ligand>
        <name>substrate</name>
    </ligand>
</feature>
<gene>
    <name evidence="3" type="ORF">AVDCRST_MAG76-1695</name>
</gene>
<feature type="binding site" evidence="2">
    <location>
        <position position="66"/>
    </location>
    <ligand>
        <name>substrate</name>
    </ligand>
</feature>
<dbReference type="EC" id="3.1.3.11" evidence="3"/>
<proteinExistence type="predicted"/>
<reference evidence="3" key="1">
    <citation type="submission" date="2020-02" db="EMBL/GenBank/DDBJ databases">
        <authorList>
            <person name="Meier V. D."/>
        </authorList>
    </citation>
    <scope>NUCLEOTIDE SEQUENCE</scope>
    <source>
        <strain evidence="3">AVDCRST_MAG76</strain>
    </source>
</reference>
<dbReference type="Pfam" id="PF00300">
    <property type="entry name" value="His_Phos_1"/>
    <property type="match status" value="1"/>
</dbReference>
<dbReference type="PANTHER" id="PTHR48100">
    <property type="entry name" value="BROAD-SPECIFICITY PHOSPHATASE YOR283W-RELATED"/>
    <property type="match status" value="1"/>
</dbReference>
<dbReference type="EMBL" id="CADCSZ010000103">
    <property type="protein sequence ID" value="CAA9239697.1"/>
    <property type="molecule type" value="Genomic_DNA"/>
</dbReference>
<keyword evidence="3" id="KW-0378">Hydrolase</keyword>
<dbReference type="InterPro" id="IPR050275">
    <property type="entry name" value="PGM_Phosphatase"/>
</dbReference>
<dbReference type="Gene3D" id="3.40.50.1240">
    <property type="entry name" value="Phosphoglycerate mutase-like"/>
    <property type="match status" value="1"/>
</dbReference>
<dbReference type="InterPro" id="IPR013078">
    <property type="entry name" value="His_Pase_superF_clade-1"/>
</dbReference>
<dbReference type="AlphaFoldDB" id="A0A6J4I2G6"/>
<evidence type="ECO:0000256" key="1">
    <source>
        <dbReference type="PIRSR" id="PIRSR613078-1"/>
    </source>
</evidence>
<feature type="active site" description="Tele-phosphohistidine intermediate" evidence="1">
    <location>
        <position position="17"/>
    </location>
</feature>
<sequence length="198" mass="21521">MAGVSDDARPSMFLLRHGATEWSESGQHTGLTDLPLTEEGEEEARSLVPLLADRSFALVLSSPLSRAMRTAELAGLSDIQVEPDLLEWDYGKVEGRTTADMREDEPDWTVFDGDIPGGETGAQVGERVDRVIARARAAGGDVLVAGHGHALRILAARWVGLEPRDGRLFHLASGTLSELSWEREQPVVKTWGLQGRPS</sequence>
<dbReference type="CDD" id="cd07067">
    <property type="entry name" value="HP_PGM_like"/>
    <property type="match status" value="1"/>
</dbReference>
<accession>A0A6J4I2G6</accession>
<dbReference type="InterPro" id="IPR029033">
    <property type="entry name" value="His_PPase_superfam"/>
</dbReference>
<feature type="binding site" evidence="2">
    <location>
        <begin position="87"/>
        <end position="90"/>
    </location>
    <ligand>
        <name>substrate</name>
    </ligand>
</feature>
<dbReference type="GO" id="GO:0101006">
    <property type="term" value="F:protein histidine phosphatase activity"/>
    <property type="evidence" value="ECO:0007669"/>
    <property type="project" value="TreeGrafter"/>
</dbReference>
<protein>
    <submittedName>
        <fullName evidence="3">Fructose-1,6-bisphosphatase, Mycobacterial type SUP1 Sugar phosphatase SUP1</fullName>
        <ecNumber evidence="3">3.1.3.11</ecNumber>
        <ecNumber evidence="3">3.1.3.23</ecNumber>
    </submittedName>
</protein>
<evidence type="ECO:0000313" key="3">
    <source>
        <dbReference type="EMBL" id="CAA9239697.1"/>
    </source>
</evidence>
<organism evidence="3">
    <name type="scientific">uncultured Acidimicrobiales bacterium</name>
    <dbReference type="NCBI Taxonomy" id="310071"/>
    <lineage>
        <taxon>Bacteria</taxon>
        <taxon>Bacillati</taxon>
        <taxon>Actinomycetota</taxon>
        <taxon>Acidimicrobiia</taxon>
        <taxon>Acidimicrobiales</taxon>
        <taxon>environmental samples</taxon>
    </lineage>
</organism>
<dbReference type="GO" id="GO:0042132">
    <property type="term" value="F:fructose 1,6-bisphosphate 1-phosphatase activity"/>
    <property type="evidence" value="ECO:0007669"/>
    <property type="project" value="UniProtKB-EC"/>
</dbReference>
<feature type="active site" description="Proton donor/acceptor" evidence="1">
    <location>
        <position position="87"/>
    </location>
</feature>
<dbReference type="SUPFAM" id="SSF53254">
    <property type="entry name" value="Phosphoglycerate mutase-like"/>
    <property type="match status" value="1"/>
</dbReference>
<dbReference type="GO" id="GO:0070297">
    <property type="term" value="P:regulation of phosphorelay signal transduction system"/>
    <property type="evidence" value="ECO:0007669"/>
    <property type="project" value="TreeGrafter"/>
</dbReference>
<dbReference type="PANTHER" id="PTHR48100:SF15">
    <property type="entry name" value="SEDOHEPTULOSE 1,7-BISPHOSPHATASE"/>
    <property type="match status" value="1"/>
</dbReference>
<dbReference type="SMART" id="SM00855">
    <property type="entry name" value="PGAM"/>
    <property type="match status" value="1"/>
</dbReference>
<evidence type="ECO:0000256" key="2">
    <source>
        <dbReference type="PIRSR" id="PIRSR613078-2"/>
    </source>
</evidence>
<name>A0A6J4I2G6_9ACTN</name>